<organism evidence="1">
    <name type="scientific">marine sediment metagenome</name>
    <dbReference type="NCBI Taxonomy" id="412755"/>
    <lineage>
        <taxon>unclassified sequences</taxon>
        <taxon>metagenomes</taxon>
        <taxon>ecological metagenomes</taxon>
    </lineage>
</organism>
<dbReference type="SUPFAM" id="SSF49344">
    <property type="entry name" value="CBD9-like"/>
    <property type="match status" value="1"/>
</dbReference>
<comment type="caution">
    <text evidence="1">The sequence shown here is derived from an EMBL/GenBank/DDBJ whole genome shotgun (WGS) entry which is preliminary data.</text>
</comment>
<protein>
    <submittedName>
        <fullName evidence="1">Uncharacterized protein</fullName>
    </submittedName>
</protein>
<proteinExistence type="predicted"/>
<feature type="non-terminal residue" evidence="1">
    <location>
        <position position="1"/>
    </location>
</feature>
<dbReference type="AlphaFoldDB" id="X0YIK7"/>
<sequence length="89" mass="9723">IDHRGWPGEGCWGDGTWNPTWFVAAETADGVWTAEAAIPLDQLTGRYPNSRAVWAVGIQRTVPGVGFQSWTTPAATDVRPEGFGYLIFD</sequence>
<accession>X0YIK7</accession>
<reference evidence="1" key="1">
    <citation type="journal article" date="2014" name="Front. Microbiol.">
        <title>High frequency of phylogenetically diverse reductive dehalogenase-homologous genes in deep subseafloor sedimentary metagenomes.</title>
        <authorList>
            <person name="Kawai M."/>
            <person name="Futagami T."/>
            <person name="Toyoda A."/>
            <person name="Takaki Y."/>
            <person name="Nishi S."/>
            <person name="Hori S."/>
            <person name="Arai W."/>
            <person name="Tsubouchi T."/>
            <person name="Morono Y."/>
            <person name="Uchiyama I."/>
            <person name="Ito T."/>
            <person name="Fujiyama A."/>
            <person name="Inagaki F."/>
            <person name="Takami H."/>
        </authorList>
    </citation>
    <scope>NUCLEOTIDE SEQUENCE</scope>
    <source>
        <strain evidence="1">Expedition CK06-06</strain>
    </source>
</reference>
<gene>
    <name evidence="1" type="ORF">S01H1_70833</name>
</gene>
<dbReference type="EMBL" id="BARS01047128">
    <property type="protein sequence ID" value="GAG36656.1"/>
    <property type="molecule type" value="Genomic_DNA"/>
</dbReference>
<evidence type="ECO:0000313" key="1">
    <source>
        <dbReference type="EMBL" id="GAG36656.1"/>
    </source>
</evidence>
<dbReference type="Gene3D" id="2.60.40.1190">
    <property type="match status" value="1"/>
</dbReference>
<name>X0YIK7_9ZZZZ</name>